<protein>
    <submittedName>
        <fullName evidence="2">Uncharacterized protein</fullName>
    </submittedName>
</protein>
<evidence type="ECO:0000313" key="3">
    <source>
        <dbReference type="Proteomes" id="UP000199287"/>
    </source>
</evidence>
<evidence type="ECO:0000313" key="2">
    <source>
        <dbReference type="EMBL" id="SFI44442.1"/>
    </source>
</evidence>
<dbReference type="RefSeq" id="WP_143092061.1">
    <property type="nucleotide sequence ID" value="NZ_FOQA01000031.1"/>
</dbReference>
<dbReference type="EMBL" id="FOQA01000031">
    <property type="protein sequence ID" value="SFI44442.1"/>
    <property type="molecule type" value="Genomic_DNA"/>
</dbReference>
<dbReference type="Proteomes" id="UP000199287">
    <property type="component" value="Unassembled WGS sequence"/>
</dbReference>
<feature type="signal peptide" evidence="1">
    <location>
        <begin position="1"/>
        <end position="22"/>
    </location>
</feature>
<proteinExistence type="predicted"/>
<name>A0A1I3I933_9FIRM</name>
<keyword evidence="1" id="KW-0732">Signal</keyword>
<dbReference type="AlphaFoldDB" id="A0A1I3I933"/>
<reference evidence="3" key="1">
    <citation type="submission" date="2016-10" db="EMBL/GenBank/DDBJ databases">
        <authorList>
            <person name="Varghese N."/>
            <person name="Submissions S."/>
        </authorList>
    </citation>
    <scope>NUCLEOTIDE SEQUENCE [LARGE SCALE GENOMIC DNA]</scope>
    <source>
        <strain evidence="3">Z-7934</strain>
    </source>
</reference>
<feature type="chain" id="PRO_5011630006" evidence="1">
    <location>
        <begin position="23"/>
        <end position="324"/>
    </location>
</feature>
<gene>
    <name evidence="2" type="ORF">SAMN05192551_1311</name>
</gene>
<organism evidence="2 3">
    <name type="scientific">Tindallia magadiensis</name>
    <dbReference type="NCBI Taxonomy" id="69895"/>
    <lineage>
        <taxon>Bacteria</taxon>
        <taxon>Bacillati</taxon>
        <taxon>Bacillota</taxon>
        <taxon>Clostridia</taxon>
        <taxon>Peptostreptococcales</taxon>
        <taxon>Tindalliaceae</taxon>
        <taxon>Tindallia</taxon>
    </lineage>
</organism>
<sequence length="324" mass="35979">MMKRITALLLLISILLGVPVSADTGMPVEMVHGFSDTASAPMAAAEPLGLMSFSDGSPGIQSTSTTIKSLDDFQNYNQFEAFLDAAENRELSFSEGTAAVEVKYPRSITETLHIHKDFFSAPGIETKELREVGDNYLRIVAKETAPHKTGPERLRYTRFSVLREDVAGSEYLASEVRVRLVVFRGSEISVTPQGHLHTIRRIGEEGFAAPSARIAFKDVEIIQNIEYHFPESMTHPSYGGPCPQEYVKELETLFLKTPSHAPCQDQFTFFLSKMAEKQAKSSHYRFLPPIMLSKTPSGDLTEPPVSRASKQAALWLAILPYGEY</sequence>
<feature type="non-terminal residue" evidence="2">
    <location>
        <position position="324"/>
    </location>
</feature>
<keyword evidence="3" id="KW-1185">Reference proteome</keyword>
<evidence type="ECO:0000256" key="1">
    <source>
        <dbReference type="SAM" id="SignalP"/>
    </source>
</evidence>
<accession>A0A1I3I933</accession>